<feature type="transmembrane region" description="Helical" evidence="1">
    <location>
        <begin position="24"/>
        <end position="42"/>
    </location>
</feature>
<reference evidence="2 3" key="1">
    <citation type="submission" date="2017-08" db="EMBL/GenBank/DDBJ databases">
        <title>Genome sequence, comparative genomics and functional analysis of the highly adhesive Lactobacillus parcasei Kobulty strain.</title>
        <authorList>
            <person name="Koryszewska-Baginska A."/>
            <person name="Grynberg M."/>
            <person name="Aleksandrzak-Piekarczyk T."/>
        </authorList>
    </citation>
    <scope>NUCLEOTIDE SEQUENCE [LARGE SCALE GENOMIC DNA]</scope>
    <source>
        <strain evidence="2 3">IBB3423</strain>
        <plasmid evidence="3">plcako.1</plasmid>
    </source>
</reference>
<evidence type="ECO:0000256" key="1">
    <source>
        <dbReference type="SAM" id="Phobius"/>
    </source>
</evidence>
<dbReference type="EMBL" id="CP022955">
    <property type="protein sequence ID" value="QGV19706.1"/>
    <property type="molecule type" value="Genomic_DNA"/>
</dbReference>
<accession>A0AAP9HKD4</accession>
<dbReference type="AlphaFoldDB" id="A0AAP9HKD4"/>
<keyword evidence="2" id="KW-0614">Plasmid</keyword>
<geneLocation type="plasmid" evidence="3">
    <name>plcako.1</name>
</geneLocation>
<dbReference type="Proteomes" id="UP000423274">
    <property type="component" value="Plasmid pLCAKO.1"/>
</dbReference>
<sequence length="50" mass="5176">MDLSPAISTFKDTVVGIATTNGPAIILAIGAIWAAYGAFGYIKRLLHKAG</sequence>
<keyword evidence="1" id="KW-0812">Transmembrane</keyword>
<proteinExistence type="predicted"/>
<name>A0AAP9HKD4_LACPA</name>
<keyword evidence="1" id="KW-1133">Transmembrane helix</keyword>
<protein>
    <submittedName>
        <fullName evidence="2">Uncharacterized protein</fullName>
    </submittedName>
</protein>
<gene>
    <name evidence="2" type="ORF">LCAKO_1p04</name>
</gene>
<evidence type="ECO:0000313" key="3">
    <source>
        <dbReference type="Proteomes" id="UP000423274"/>
    </source>
</evidence>
<keyword evidence="1" id="KW-0472">Membrane</keyword>
<evidence type="ECO:0000313" key="2">
    <source>
        <dbReference type="EMBL" id="QGV19706.1"/>
    </source>
</evidence>
<organism evidence="2 3">
    <name type="scientific">Lacticaseibacillus paracasei subsp. paracasei</name>
    <dbReference type="NCBI Taxonomy" id="47714"/>
    <lineage>
        <taxon>Bacteria</taxon>
        <taxon>Bacillati</taxon>
        <taxon>Bacillota</taxon>
        <taxon>Bacilli</taxon>
        <taxon>Lactobacillales</taxon>
        <taxon>Lactobacillaceae</taxon>
        <taxon>Lacticaseibacillus</taxon>
    </lineage>
</organism>